<dbReference type="AlphaFoldDB" id="A0A0J6YAF0"/>
<evidence type="ECO:0000313" key="1">
    <source>
        <dbReference type="EMBL" id="KMP04735.1"/>
    </source>
</evidence>
<dbReference type="Proteomes" id="UP000054565">
    <property type="component" value="Unassembled WGS sequence"/>
</dbReference>
<organism evidence="1 2">
    <name type="scientific">Coccidioides immitis RMSCC 2394</name>
    <dbReference type="NCBI Taxonomy" id="404692"/>
    <lineage>
        <taxon>Eukaryota</taxon>
        <taxon>Fungi</taxon>
        <taxon>Dikarya</taxon>
        <taxon>Ascomycota</taxon>
        <taxon>Pezizomycotina</taxon>
        <taxon>Eurotiomycetes</taxon>
        <taxon>Eurotiomycetidae</taxon>
        <taxon>Onygenales</taxon>
        <taxon>Onygenaceae</taxon>
        <taxon>Coccidioides</taxon>
    </lineage>
</organism>
<name>A0A0J6YAF0_COCIT</name>
<protein>
    <submittedName>
        <fullName evidence="1">Uncharacterized protein</fullName>
    </submittedName>
</protein>
<reference evidence="2" key="1">
    <citation type="journal article" date="2010" name="Genome Res.">
        <title>Population genomic sequencing of Coccidioides fungi reveals recent hybridization and transposon control.</title>
        <authorList>
            <person name="Neafsey D.E."/>
            <person name="Barker B.M."/>
            <person name="Sharpton T.J."/>
            <person name="Stajich J.E."/>
            <person name="Park D.J."/>
            <person name="Whiston E."/>
            <person name="Hung C.-Y."/>
            <person name="McMahan C."/>
            <person name="White J."/>
            <person name="Sykes S."/>
            <person name="Heiman D."/>
            <person name="Young S."/>
            <person name="Zeng Q."/>
            <person name="Abouelleil A."/>
            <person name="Aftuck L."/>
            <person name="Bessette D."/>
            <person name="Brown A."/>
            <person name="FitzGerald M."/>
            <person name="Lui A."/>
            <person name="Macdonald J.P."/>
            <person name="Priest M."/>
            <person name="Orbach M.J."/>
            <person name="Galgiani J.N."/>
            <person name="Kirkland T.N."/>
            <person name="Cole G.T."/>
            <person name="Birren B.W."/>
            <person name="Henn M.R."/>
            <person name="Taylor J.W."/>
            <person name="Rounsley S.D."/>
        </authorList>
    </citation>
    <scope>NUCLEOTIDE SEQUENCE [LARGE SCALE GENOMIC DNA]</scope>
    <source>
        <strain evidence="2">RMSCC 2394</strain>
    </source>
</reference>
<accession>A0A0J6YAF0</accession>
<evidence type="ECO:0000313" key="2">
    <source>
        <dbReference type="Proteomes" id="UP000054565"/>
    </source>
</evidence>
<proteinExistence type="predicted"/>
<dbReference type="EMBL" id="DS028095">
    <property type="protein sequence ID" value="KMP04735.1"/>
    <property type="molecule type" value="Genomic_DNA"/>
</dbReference>
<gene>
    <name evidence="1" type="ORF">CIRG_04415</name>
</gene>
<sequence>MAGAGAVSEPMSFSTEAGHERFLTRRSLDELTHQFYIKAAISPLSFKPLMPSYRAKRRKCQHRPPLTQNGWRSMDPGHFNQFVYALESNPIDAATLDPLYTNWARQRAKKRALFHQTAESRSLSSSSFGLLLLNVPETYLGGAAGRRILSGRGCVNQEHWRARQGTWIPSTGCRSLILDPKIVGCQARKVVMVLLGRSLIGSDPRTNTGWAFQDRDQCTRFHMTNPTPSRAARAATRNLWRPLSAWVQSTPGFNSPLPGRIVANLI</sequence>